<feature type="region of interest" description="Disordered" evidence="7">
    <location>
        <begin position="1035"/>
        <end position="1054"/>
    </location>
</feature>
<comment type="subcellular location">
    <subcellularLocation>
        <location evidence="3">Cytoplasm</location>
    </subcellularLocation>
    <subcellularLocation>
        <location evidence="2">Nucleus</location>
    </subcellularLocation>
</comment>
<evidence type="ECO:0000256" key="6">
    <source>
        <dbReference type="ARBA" id="ARBA00023242"/>
    </source>
</evidence>
<dbReference type="GO" id="GO:0007417">
    <property type="term" value="P:central nervous system development"/>
    <property type="evidence" value="ECO:0000318"/>
    <property type="project" value="GO_Central"/>
</dbReference>
<accession>A0A7M7NVL6</accession>
<feature type="compositionally biased region" description="Low complexity" evidence="7">
    <location>
        <begin position="398"/>
        <end position="408"/>
    </location>
</feature>
<evidence type="ECO:0000256" key="2">
    <source>
        <dbReference type="ARBA" id="ARBA00004123"/>
    </source>
</evidence>
<dbReference type="InParanoid" id="A0A7M7NVL6"/>
<dbReference type="GO" id="GO:0047496">
    <property type="term" value="P:vesicle transport along microtubule"/>
    <property type="evidence" value="ECO:0000318"/>
    <property type="project" value="GO_Central"/>
</dbReference>
<feature type="compositionally biased region" description="Polar residues" evidence="7">
    <location>
        <begin position="929"/>
        <end position="944"/>
    </location>
</feature>
<name>A0A7M7NVL6_STRPU</name>
<dbReference type="GeneID" id="591027"/>
<dbReference type="Pfam" id="PF20925">
    <property type="entry name" value="Htt_bridge"/>
    <property type="match status" value="1"/>
</dbReference>
<dbReference type="Gene3D" id="1.25.10.10">
    <property type="entry name" value="Leucine-rich Repeat Variant"/>
    <property type="match status" value="2"/>
</dbReference>
<protein>
    <recommendedName>
        <fullName evidence="10">Huntingtin</fullName>
    </recommendedName>
</protein>
<dbReference type="Pfam" id="PF12372">
    <property type="entry name" value="Htt_N-HEAT"/>
    <property type="match status" value="1"/>
</dbReference>
<dbReference type="PANTHER" id="PTHR10170:SF10">
    <property type="entry name" value="HUNTINGTIN"/>
    <property type="match status" value="1"/>
</dbReference>
<dbReference type="Pfam" id="PF20927">
    <property type="entry name" value="Htt_C-HEAT"/>
    <property type="match status" value="1"/>
</dbReference>
<evidence type="ECO:0000256" key="5">
    <source>
        <dbReference type="ARBA" id="ARBA00022490"/>
    </source>
</evidence>
<dbReference type="InterPro" id="IPR011989">
    <property type="entry name" value="ARM-like"/>
</dbReference>
<comment type="function">
    <text evidence="1">May play a role in microtubule-mediated transport or vesicle function.</text>
</comment>
<dbReference type="PRINTS" id="PR00375">
    <property type="entry name" value="HUNTINGTIN"/>
</dbReference>
<dbReference type="InterPro" id="IPR048413">
    <property type="entry name" value="Htt_C-HEAT_rpt"/>
</dbReference>
<evidence type="ECO:0000313" key="9">
    <source>
        <dbReference type="Proteomes" id="UP000007110"/>
    </source>
</evidence>
<sequence>MNRAVSVSNMEKLARSFEALKNHQQSSTSADDTSTKDAKKKDVTLTKKDYIANLTVIAEGISTANFRSLGEFPKFLGIAMEIFLTSCNDSESDIRLKADECLNKVIKACMESSLGRLQLELYKEIKKNGPSRSLRAALWRFAEMAHLIRPQKCRPYVINLLPSIARISRRPEDIVQEALMNFLIKTLPVLGTFLTDTEVKNLMKVLFPNLKHTSATTRRTAARCIVLICQYGRKPALYFSWLVQALLMFVIPVKESFPVQIHLGVLLCLRYTVPHLVMQRAKEQGLKGSFGVTKKEEETGVKDEQLVKIFEYLIHCTRHADHNVLTATLDALQQLLKDPPKPLLDILMSKEGIAKISIYEDKEKGSPKDGEGPAGSTTEGEEGSTFTTDSGLDEDQYSTSAPSETSSSGLATTPTSARYSTTSLESIPSSLYADAQSGRTSRDLSAFGDQSNASLADLETETSELVMDDGTSDYSNMAIGGVEDNGGDVGRVGSEGVMENGGEEVEQGIEADDYAATTPSSDEVLDSPGDTDDISPIRDRTATIEEGSPDVEVTFRPGDIGCYTDEDLPLRHLLRLLSSSFLLTGYQGSLIPDRKARVSVKVLAMGCAGHIIGMYPRLFFDRLFKGTEGGAKVEDEQYIRDLLLYVGHSDPQLRGQTLLLIGQMLKASLIESNYLYTDWCWRICEESNTDPVSIEYLVSLLSTSVSDDSSVTARSICQSAKLCLQELCRSCHGNLGLTLTYDLLKLSSTTYWLVQVELMELISGFDFKLLHYLEARKVEELKRGYTFMREDIQRVVLEEVVLKLIGSEDGRVRTAAGEALSKLVPKLFYPVDQPHQESISSLAKVHVSRYLDPVMRDLQPYTPAITATMESLPVFQSRSSEGGCAFSESALSRMVSVLFDVMSNTMSRYSTYGCVRALARLSSSFPVTQHPSAWGCSQNPSSLSRSHDGGSHPKLQRQSSLTYKGGSGTSIGSTGSGVSPEELAGGTGCGSLPLVVSLLTSSVAMLDLAAQHDMLQLATNLLLGAAANSLKSSISKKMTSPATSPSQEGEGSGESWQCLNNRLLVPIVERVLLHVTRLVSIFSHVIDNHQPGPAKSQTALPSLPAGPSLSPIKRKSKIGRDKDTPDQSPTTPQNPNKPTPDKSDTSEEKKSTKSSYGSFYQHAHYMRIYETLRGAYKNYKATLELTKPDKFCLLLKMSLSCLGQLLELASITEVGHYVEEILGYLKSCVTIEPTMTILCVEQLLKALFFTNMASAQDLSSPHHARKTGKAARLTSNMKPGLYHDCFIAPYTQYTQCLASMGPKLTTTPDTENESVGVFGWIKTRADRRASMSAKSSKDKTAVQNYIRLFEPLVIRALKQYTVSSCVVLQQQVLHLLAQLVQLRVNYCLLDSDQIFLNFVIKQFEYLEEGLVKGYEVLIPHIFNFLVLLSYERFHSKPVIAMPKIIQLCDGIMASGQQASTHIVPALKPLVHDLFILRANNKSESAKELDTQREVVVSMLLRLIHYSQVLEMFTAVLQQAHRENEEKWKRLSRQVVDMILPLLARQQINLDSPAALDVLHHLLGTVAPSSLRPVDILLKALLLVPYDQVSIVSMQRWLAMALALLGVLTTQSKEETILSRLQELGLTSDLFICVLDPQHTKEDALNANMTPPEEVLARFLLQIVGFTVTTVQSLRFSKSIDVSGVQSHDFLAQELSRLLLSMTHMFKSGAFRKVGVMMASLISRPQQSKCWFALDHLNEVFHSLIQTDPVLVLQWCQLLLLLNYDSTDWWMRILHTPKKPPLSKSMSSGSLDHLETNLEPELSTAEEVVKQGALVLFCDYVCENEADAEPLSWLVVNHVNDIVQLSYELPVQDLVSAIHRNSAASGLFLRAINIRFSHMNNPCLVRQTLRLLDGIHLTQSGMLLTLLIEKFLTTHWQSVGRVASGLACRRVEMLLAERVDQHSKTQLTHEELTKLEGFITSNRLAQKNQRLMSLLSRIKLDLTVEEPAQSPPDLPTDLPKNLADVFLDKEWYVSHVESCCCGNGPASSSRDCATMLSRLSYEDILAIMTREDFDHTLIGECISLGLARTQVGASEHGQTPSSAQPPNATPSSTAPSSGGEHPSQATPLDALLKASMPTLITHLKAFAALVPRPHQILEPASESQEAKDYYSKMMECFQDPLWCNQLDDIIWALSRYFVACRTLKLDLDMEASESMMSLTISALELVSWSISEGKPISSAQALHSIECIAEILQHPELSIVIGGSDHVTWFCSAIGCIHHIIQAGKVWKEEHEPFTVPKLQEMPGSDSRFDHQLQACHRISELVELLNENPSPKDEQAYLTKTSQFLREPIRRVMVGLARLPLVNGFARTPPLLWKMGWCPSPLERAQTNLPPIPLEFLKEKPVLRSFIQRVNSIGWTSRFQFEETWASLLGLLNPAENPEDVMLEEEMEQSELMCLAIRGISSLLLNTILRPSAGNPINSRPLCIPRHDSLPFLATQKGQRLGRLRVLVEREMQAMQSTRSQKTLVPATSTAMEGPFDEMLTANMETEGTQDQFTLGQISVHGIWAINNMMLPLTEDPNQNRSEASIIPLGRTAIPAALSRVPSNLDVHSCLVLLLEVYGQWLAPGSARRTSLMLLCETIKSVLLISDVFTERSQFEWMYETLLELNKIHPVEDELVTQYVIPGICKAASVLGMDKDVSEKVSKLLEVTLRSTHLPSRVGALYGVLYILESDAVEDIQVFVPMVTDYIATNIKAISNSSSSACQKHVLVMLSVGFYIMEYYSDLTAGSDFTKVILQQCVTMVLMSDESTSWLVYHAIMVGFERLLVAHALGSQERDMLKKLSVDRLCLPSPMHALSALGLLLTSMYTAEDGRGVSSDDDDIHQQMQPQDPEEILLAMERVSIMFDRIRKGYPSEAKAVAFILPPFLNDFFPPQDIMNKVIGEFLSNQQPHPQLMATVVFKVFGNLHRNGQTQSVRDWVMLSLSNFTQRTPVAMAIWSLTCFFISASTNKWLRALLSHVINRMGKLEPVDRKYFILAAKDFYNTQVIDEASRRAFTATFQAVSTTDAAYALLA</sequence>
<dbReference type="InterPro" id="IPR048411">
    <property type="entry name" value="Htt_N_HEAT_rpt-1"/>
</dbReference>
<feature type="compositionally biased region" description="Polar residues" evidence="7">
    <location>
        <begin position="1035"/>
        <end position="1045"/>
    </location>
</feature>
<dbReference type="OrthoDB" id="10065698at2759"/>
<reference evidence="8" key="2">
    <citation type="submission" date="2021-01" db="UniProtKB">
        <authorList>
            <consortium name="EnsemblMetazoa"/>
        </authorList>
    </citation>
    <scope>IDENTIFICATION</scope>
</reference>
<dbReference type="OMA" id="PNKMEEP"/>
<dbReference type="GO" id="GO:0048489">
    <property type="term" value="P:synaptic vesicle transport"/>
    <property type="evidence" value="ECO:0000318"/>
    <property type="project" value="GO_Central"/>
</dbReference>
<dbReference type="KEGG" id="spu:591027"/>
<feature type="region of interest" description="Disordered" evidence="7">
    <location>
        <begin position="929"/>
        <end position="982"/>
    </location>
</feature>
<organism evidence="8 9">
    <name type="scientific">Strongylocentrotus purpuratus</name>
    <name type="common">Purple sea urchin</name>
    <dbReference type="NCBI Taxonomy" id="7668"/>
    <lineage>
        <taxon>Eukaryota</taxon>
        <taxon>Metazoa</taxon>
        <taxon>Echinodermata</taxon>
        <taxon>Eleutherozoa</taxon>
        <taxon>Echinozoa</taxon>
        <taxon>Echinoidea</taxon>
        <taxon>Euechinoidea</taxon>
        <taxon>Echinacea</taxon>
        <taxon>Camarodonta</taxon>
        <taxon>Echinidea</taxon>
        <taxon>Strongylocentrotidae</taxon>
        <taxon>Strongylocentrotus</taxon>
    </lineage>
</organism>
<feature type="compositionally biased region" description="Low complexity" evidence="7">
    <location>
        <begin position="1099"/>
        <end position="1111"/>
    </location>
</feature>
<feature type="compositionally biased region" description="Acidic residues" evidence="7">
    <location>
        <begin position="523"/>
        <end position="533"/>
    </location>
</feature>
<dbReference type="Proteomes" id="UP000007110">
    <property type="component" value="Unassembled WGS sequence"/>
</dbReference>
<keyword evidence="9" id="KW-1185">Reference proteome</keyword>
<dbReference type="RefSeq" id="XP_030841199.1">
    <property type="nucleotide sequence ID" value="XM_030985339.1"/>
</dbReference>
<evidence type="ECO:0000256" key="4">
    <source>
        <dbReference type="ARBA" id="ARBA00007153"/>
    </source>
</evidence>
<dbReference type="GO" id="GO:1905289">
    <property type="term" value="P:regulation of CAMKK-AMPK signaling cascade"/>
    <property type="evidence" value="ECO:0000318"/>
    <property type="project" value="GO_Central"/>
</dbReference>
<keyword evidence="5" id="KW-0963">Cytoplasm</keyword>
<dbReference type="InterPro" id="IPR016024">
    <property type="entry name" value="ARM-type_fold"/>
</dbReference>
<feature type="compositionally biased region" description="Polar residues" evidence="7">
    <location>
        <begin position="409"/>
        <end position="424"/>
    </location>
</feature>
<proteinExistence type="inferred from homology"/>
<dbReference type="GO" id="GO:0022008">
    <property type="term" value="P:neurogenesis"/>
    <property type="evidence" value="ECO:0000318"/>
    <property type="project" value="GO_Central"/>
</dbReference>
<dbReference type="InterPro" id="IPR048412">
    <property type="entry name" value="Htt_bridge"/>
</dbReference>
<dbReference type="SUPFAM" id="SSF48371">
    <property type="entry name" value="ARM repeat"/>
    <property type="match status" value="2"/>
</dbReference>
<feature type="compositionally biased region" description="Basic and acidic residues" evidence="7">
    <location>
        <begin position="358"/>
        <end position="371"/>
    </location>
</feature>
<evidence type="ECO:0000256" key="3">
    <source>
        <dbReference type="ARBA" id="ARBA00004496"/>
    </source>
</evidence>
<dbReference type="GO" id="GO:0031410">
    <property type="term" value="C:cytoplasmic vesicle"/>
    <property type="evidence" value="ECO:0000318"/>
    <property type="project" value="GO_Central"/>
</dbReference>
<dbReference type="EnsemblMetazoa" id="XM_030985339">
    <property type="protein sequence ID" value="XP_030841199"/>
    <property type="gene ID" value="LOC591027"/>
</dbReference>
<feature type="region of interest" description="Disordered" evidence="7">
    <location>
        <begin position="358"/>
        <end position="424"/>
    </location>
</feature>
<dbReference type="Pfam" id="PF20926">
    <property type="entry name" value="Htt_N-HEAT_1"/>
    <property type="match status" value="1"/>
</dbReference>
<dbReference type="InterPro" id="IPR028426">
    <property type="entry name" value="Huntingtin_fam"/>
</dbReference>
<keyword evidence="6" id="KW-0539">Nucleus</keyword>
<evidence type="ECO:0000256" key="1">
    <source>
        <dbReference type="ARBA" id="ARBA00002907"/>
    </source>
</evidence>
<feature type="compositionally biased region" description="Low complexity" evidence="7">
    <location>
        <begin position="970"/>
        <end position="979"/>
    </location>
</feature>
<evidence type="ECO:0000313" key="8">
    <source>
        <dbReference type="EnsemblMetazoa" id="XP_030841199"/>
    </source>
</evidence>
<dbReference type="PANTHER" id="PTHR10170">
    <property type="entry name" value="HUNTINGTON DISEASE PROTEIN"/>
    <property type="match status" value="1"/>
</dbReference>
<reference evidence="9" key="1">
    <citation type="submission" date="2015-02" db="EMBL/GenBank/DDBJ databases">
        <title>Genome sequencing for Strongylocentrotus purpuratus.</title>
        <authorList>
            <person name="Murali S."/>
            <person name="Liu Y."/>
            <person name="Vee V."/>
            <person name="English A."/>
            <person name="Wang M."/>
            <person name="Skinner E."/>
            <person name="Han Y."/>
            <person name="Muzny D.M."/>
            <person name="Worley K.C."/>
            <person name="Gibbs R.A."/>
        </authorList>
    </citation>
    <scope>NUCLEOTIDE SEQUENCE</scope>
</reference>
<feature type="region of interest" description="Disordered" evidence="7">
    <location>
        <begin position="1091"/>
        <end position="1155"/>
    </location>
</feature>
<feature type="compositionally biased region" description="Low complexity" evidence="7">
    <location>
        <begin position="374"/>
        <end position="390"/>
    </location>
</feature>
<dbReference type="GO" id="GO:0005634">
    <property type="term" value="C:nucleus"/>
    <property type="evidence" value="ECO:0007669"/>
    <property type="project" value="UniProtKB-SubCell"/>
</dbReference>
<feature type="compositionally biased region" description="Low complexity" evidence="7">
    <location>
        <begin position="2078"/>
        <end position="2096"/>
    </location>
</feature>
<evidence type="ECO:0000256" key="7">
    <source>
        <dbReference type="SAM" id="MobiDB-lite"/>
    </source>
</evidence>
<dbReference type="InterPro" id="IPR000091">
    <property type="entry name" value="Huntingtin"/>
</dbReference>
<feature type="compositionally biased region" description="Basic and acidic residues" evidence="7">
    <location>
        <begin position="1139"/>
        <end position="1151"/>
    </location>
</feature>
<dbReference type="InterPro" id="IPR024613">
    <property type="entry name" value="Huntingtin_N_HEAT_rpt-2"/>
</dbReference>
<feature type="region of interest" description="Disordered" evidence="7">
    <location>
        <begin position="2071"/>
        <end position="2104"/>
    </location>
</feature>
<comment type="similarity">
    <text evidence="4">Belongs to the huntingtin family.</text>
</comment>
<feature type="region of interest" description="Disordered" evidence="7">
    <location>
        <begin position="516"/>
        <end position="536"/>
    </location>
</feature>
<evidence type="ECO:0008006" key="10">
    <source>
        <dbReference type="Google" id="ProtNLM"/>
    </source>
</evidence>